<protein>
    <recommendedName>
        <fullName evidence="5">Lipoprotein</fullName>
    </recommendedName>
</protein>
<feature type="chain" id="PRO_5047345407" description="Lipoprotein" evidence="2">
    <location>
        <begin position="26"/>
        <end position="223"/>
    </location>
</feature>
<evidence type="ECO:0000313" key="4">
    <source>
        <dbReference type="Proteomes" id="UP001601059"/>
    </source>
</evidence>
<feature type="signal peptide" evidence="2">
    <location>
        <begin position="1"/>
        <end position="25"/>
    </location>
</feature>
<evidence type="ECO:0000313" key="3">
    <source>
        <dbReference type="EMBL" id="MFE8703558.1"/>
    </source>
</evidence>
<comment type="caution">
    <text evidence="3">The sequence shown here is derived from an EMBL/GenBank/DDBJ whole genome shotgun (WGS) entry which is preliminary data.</text>
</comment>
<dbReference type="EMBL" id="JBIACK010000017">
    <property type="protein sequence ID" value="MFE8703558.1"/>
    <property type="molecule type" value="Genomic_DNA"/>
</dbReference>
<sequence length="223" mass="25141">MFGLKKFLLLTGLVMLILTGCGSKVDETDSANGSGTDTEQNEESTENNSEDNTEETSDQENNQDEVIRILEDNIEYSVNGELKEETAFLKYGDNQGYSMYVLPDYELTAEEPHKDVLMYKENDQIFMRIELLPQEVEWNSIEETTKAQLNAVSSEIKTVESPDSDFFKESTVLEAAGSGDVVTSYLVKSSENPIKLTVFSKENEDHQDAFLKMAETILKENNQ</sequence>
<dbReference type="Proteomes" id="UP001601059">
    <property type="component" value="Unassembled WGS sequence"/>
</dbReference>
<feature type="region of interest" description="Disordered" evidence="1">
    <location>
        <begin position="25"/>
        <end position="63"/>
    </location>
</feature>
<name>A0ABW6KH37_9BACI</name>
<evidence type="ECO:0000256" key="2">
    <source>
        <dbReference type="SAM" id="SignalP"/>
    </source>
</evidence>
<reference evidence="3 4" key="1">
    <citation type="submission" date="2024-08" db="EMBL/GenBank/DDBJ databases">
        <title>Two novel Cytobacillus novel species.</title>
        <authorList>
            <person name="Liu G."/>
        </authorList>
    </citation>
    <scope>NUCLEOTIDE SEQUENCE [LARGE SCALE GENOMIC DNA]</scope>
    <source>
        <strain evidence="3 4">FJAT-54145</strain>
    </source>
</reference>
<feature type="compositionally biased region" description="Acidic residues" evidence="1">
    <location>
        <begin position="39"/>
        <end position="63"/>
    </location>
</feature>
<accession>A0ABW6KH37</accession>
<evidence type="ECO:0008006" key="5">
    <source>
        <dbReference type="Google" id="ProtNLM"/>
    </source>
</evidence>
<gene>
    <name evidence="3" type="ORF">ACFYKX_23620</name>
</gene>
<evidence type="ECO:0000256" key="1">
    <source>
        <dbReference type="SAM" id="MobiDB-lite"/>
    </source>
</evidence>
<dbReference type="RefSeq" id="WP_389364186.1">
    <property type="nucleotide sequence ID" value="NZ_JBIACK010000017.1"/>
</dbReference>
<keyword evidence="2" id="KW-0732">Signal</keyword>
<proteinExistence type="predicted"/>
<keyword evidence="4" id="KW-1185">Reference proteome</keyword>
<dbReference type="PROSITE" id="PS51257">
    <property type="entry name" value="PROKAR_LIPOPROTEIN"/>
    <property type="match status" value="1"/>
</dbReference>
<organism evidence="3 4">
    <name type="scientific">Cytobacillus spartinae</name>
    <dbReference type="NCBI Taxonomy" id="3299023"/>
    <lineage>
        <taxon>Bacteria</taxon>
        <taxon>Bacillati</taxon>
        <taxon>Bacillota</taxon>
        <taxon>Bacilli</taxon>
        <taxon>Bacillales</taxon>
        <taxon>Bacillaceae</taxon>
        <taxon>Cytobacillus</taxon>
    </lineage>
</organism>